<evidence type="ECO:0000313" key="1">
    <source>
        <dbReference type="EMBL" id="KAK0619403.1"/>
    </source>
</evidence>
<keyword evidence="2" id="KW-1185">Reference proteome</keyword>
<dbReference type="AlphaFoldDB" id="A0AA40BZS2"/>
<reference evidence="1" key="1">
    <citation type="submission" date="2023-06" db="EMBL/GenBank/DDBJ databases">
        <title>Genome-scale phylogeny and comparative genomics of the fungal order Sordariales.</title>
        <authorList>
            <consortium name="Lawrence Berkeley National Laboratory"/>
            <person name="Hensen N."/>
            <person name="Bonometti L."/>
            <person name="Westerberg I."/>
            <person name="Brannstrom I.O."/>
            <person name="Guillou S."/>
            <person name="Cros-Aarteil S."/>
            <person name="Calhoun S."/>
            <person name="Haridas S."/>
            <person name="Kuo A."/>
            <person name="Mondo S."/>
            <person name="Pangilinan J."/>
            <person name="Riley R."/>
            <person name="Labutti K."/>
            <person name="Andreopoulos B."/>
            <person name="Lipzen A."/>
            <person name="Chen C."/>
            <person name="Yanf M."/>
            <person name="Daum C."/>
            <person name="Ng V."/>
            <person name="Clum A."/>
            <person name="Steindorff A."/>
            <person name="Ohm R."/>
            <person name="Martin F."/>
            <person name="Silar P."/>
            <person name="Natvig D."/>
            <person name="Lalanne C."/>
            <person name="Gautier V."/>
            <person name="Ament-Velasquez S.L."/>
            <person name="Kruys A."/>
            <person name="Hutchinson M.I."/>
            <person name="Powell A.J."/>
            <person name="Barry K."/>
            <person name="Miller A.N."/>
            <person name="Grigoriev I.V."/>
            <person name="Debuchy R."/>
            <person name="Gladieux P."/>
            <person name="Thoren M.H."/>
            <person name="Johannesson H."/>
        </authorList>
    </citation>
    <scope>NUCLEOTIDE SEQUENCE</scope>
    <source>
        <strain evidence="1">CBS 606.72</strain>
    </source>
</reference>
<sequence length="79" mass="8944">MIVTTFLFELLEDWVIIFLDLGSTIETVVEFLGTVPSLTILAGYILARTYLVVESFVSLRAEPVGVFWTPAWLQMIPHL</sequence>
<gene>
    <name evidence="1" type="ORF">B0T14DRAFT_431559</name>
</gene>
<protein>
    <submittedName>
        <fullName evidence="1">Uncharacterized protein</fullName>
    </submittedName>
</protein>
<evidence type="ECO:0000313" key="2">
    <source>
        <dbReference type="Proteomes" id="UP001175000"/>
    </source>
</evidence>
<comment type="caution">
    <text evidence="1">The sequence shown here is derived from an EMBL/GenBank/DDBJ whole genome shotgun (WGS) entry which is preliminary data.</text>
</comment>
<dbReference type="EMBL" id="JAULSU010000004">
    <property type="protein sequence ID" value="KAK0619403.1"/>
    <property type="molecule type" value="Genomic_DNA"/>
</dbReference>
<accession>A0AA40BZS2</accession>
<proteinExistence type="predicted"/>
<name>A0AA40BZS2_9PEZI</name>
<dbReference type="Proteomes" id="UP001175000">
    <property type="component" value="Unassembled WGS sequence"/>
</dbReference>
<organism evidence="1 2">
    <name type="scientific">Immersiella caudata</name>
    <dbReference type="NCBI Taxonomy" id="314043"/>
    <lineage>
        <taxon>Eukaryota</taxon>
        <taxon>Fungi</taxon>
        <taxon>Dikarya</taxon>
        <taxon>Ascomycota</taxon>
        <taxon>Pezizomycotina</taxon>
        <taxon>Sordariomycetes</taxon>
        <taxon>Sordariomycetidae</taxon>
        <taxon>Sordariales</taxon>
        <taxon>Lasiosphaeriaceae</taxon>
        <taxon>Immersiella</taxon>
    </lineage>
</organism>